<reference evidence="1 2" key="1">
    <citation type="journal article" date="2017" name="Nat. Microbiol.">
        <title>Natural product diversity associated with the nematode symbionts Photorhabdus and Xenorhabdus.</title>
        <authorList>
            <person name="Tobias N.J."/>
            <person name="Wolff H."/>
            <person name="Djahanschiri B."/>
            <person name="Grundmann F."/>
            <person name="Kronenwerth M."/>
            <person name="Shi Y.M."/>
            <person name="Simonyi S."/>
            <person name="Grun P."/>
            <person name="Shapiro-Ilan D."/>
            <person name="Pidot S.J."/>
            <person name="Stinear T.P."/>
            <person name="Ebersberger I."/>
            <person name="Bode H.B."/>
        </authorList>
    </citation>
    <scope>NUCLEOTIDE SEQUENCE [LARGE SCALE GENOMIC DNA]</scope>
    <source>
        <strain evidence="1 2">DSM 17904</strain>
    </source>
</reference>
<evidence type="ECO:0000313" key="2">
    <source>
        <dbReference type="Proteomes" id="UP000222366"/>
    </source>
</evidence>
<accession>A0A2D0K484</accession>
<dbReference type="Pfam" id="PF14354">
    <property type="entry name" value="Lar_restr_allev"/>
    <property type="match status" value="1"/>
</dbReference>
<name>A0A2D0K484_9GAMM</name>
<organism evidence="1 2">
    <name type="scientific">Xenorhabdus stockiae</name>
    <dbReference type="NCBI Taxonomy" id="351614"/>
    <lineage>
        <taxon>Bacteria</taxon>
        <taxon>Pseudomonadati</taxon>
        <taxon>Pseudomonadota</taxon>
        <taxon>Gammaproteobacteria</taxon>
        <taxon>Enterobacterales</taxon>
        <taxon>Morganellaceae</taxon>
        <taxon>Xenorhabdus</taxon>
    </lineage>
</organism>
<dbReference type="InterPro" id="IPR019908">
    <property type="entry name" value="Toxin_RalR"/>
</dbReference>
<gene>
    <name evidence="1" type="ORF">Xsto_04131</name>
</gene>
<keyword evidence="2" id="KW-1185">Reference proteome</keyword>
<protein>
    <recommendedName>
        <fullName evidence="3">Restriction alleviation protein, Lar family</fullName>
    </recommendedName>
</protein>
<comment type="caution">
    <text evidence="1">The sequence shown here is derived from an EMBL/GenBank/DDBJ whole genome shotgun (WGS) entry which is preliminary data.</text>
</comment>
<proteinExistence type="predicted"/>
<dbReference type="RefSeq" id="WP_169926713.1">
    <property type="nucleotide sequence ID" value="NZ_CAWNRH010000010.1"/>
</dbReference>
<dbReference type="AlphaFoldDB" id="A0A2D0K484"/>
<dbReference type="Proteomes" id="UP000222366">
    <property type="component" value="Unassembled WGS sequence"/>
</dbReference>
<evidence type="ECO:0000313" key="1">
    <source>
        <dbReference type="EMBL" id="PHM56860.1"/>
    </source>
</evidence>
<sequence>MSNELKPCPFCGSDNLGSNHYFDSDDKNYIGWVDCYSCDARGPEIGWFDDFGEAETEAIKLWNQRAKNTSPQYK</sequence>
<evidence type="ECO:0008006" key="3">
    <source>
        <dbReference type="Google" id="ProtNLM"/>
    </source>
</evidence>
<dbReference type="NCBIfam" id="TIGR03655">
    <property type="entry name" value="anti_R_Lar"/>
    <property type="match status" value="1"/>
</dbReference>
<dbReference type="EMBL" id="NJAJ01000107">
    <property type="protein sequence ID" value="PHM56860.1"/>
    <property type="molecule type" value="Genomic_DNA"/>
</dbReference>